<reference evidence="1 2" key="1">
    <citation type="submission" date="2023-08" db="EMBL/GenBank/DDBJ databases">
        <title>Draft genome sequence of Algoriphagus confluentis.</title>
        <authorList>
            <person name="Takatani N."/>
            <person name="Hosokawa M."/>
            <person name="Sawabe T."/>
        </authorList>
    </citation>
    <scope>NUCLEOTIDE SEQUENCE [LARGE SCALE GENOMIC DNA]</scope>
    <source>
        <strain evidence="1 2">NBRC 111222</strain>
    </source>
</reference>
<dbReference type="EMBL" id="BTPD01000002">
    <property type="protein sequence ID" value="GMQ28124.1"/>
    <property type="molecule type" value="Genomic_DNA"/>
</dbReference>
<evidence type="ECO:0008006" key="3">
    <source>
        <dbReference type="Google" id="ProtNLM"/>
    </source>
</evidence>
<accession>A0ABQ6PJH8</accession>
<sequence length="426" mass="47333">MKKPFYSLGLGTLALMIFWSCTLEEIETPQQSAMLDPIPLAQAFYEMEKPKQGNFYGRITSDLEVFPHWEGAKIYSDGRFLIVPAHRKVKATYAQGYLRRLVFQLDESGEVIRGGILEIAGKDGGFLLDNEEVLIEGFLSGVKSSQLTYLWSDFGSKPLDGMQANGRTVERSVDRLLNSRKGTEGFSFENCIDWYWVYSIGGVVVYEEYSHTTCGSGSCDTNSQDACLDDGTNGGGGDGGQIAYKIENNVQNPCISNQVEKAIDAQFKNQITNLINNAFGQSEKFNILLEDLDLNDNSLDGITGTSFTDMAVTFTITINSGALASSSQEYIMVTVFHELLHAYMNYLGINMSSNSIDHVNMANSYLTLLSQALMEHFEIGAVDAYHLAWGGLQNTQKWSELSQTQKYHITETNQKYRSGVKGNKCN</sequence>
<comment type="caution">
    <text evidence="1">The sequence shown here is derived from an EMBL/GenBank/DDBJ whole genome shotgun (WGS) entry which is preliminary data.</text>
</comment>
<dbReference type="Proteomes" id="UP001338309">
    <property type="component" value="Unassembled WGS sequence"/>
</dbReference>
<organism evidence="1 2">
    <name type="scientific">Algoriphagus confluentis</name>
    <dbReference type="NCBI Taxonomy" id="1697556"/>
    <lineage>
        <taxon>Bacteria</taxon>
        <taxon>Pseudomonadati</taxon>
        <taxon>Bacteroidota</taxon>
        <taxon>Cytophagia</taxon>
        <taxon>Cytophagales</taxon>
        <taxon>Cyclobacteriaceae</taxon>
        <taxon>Algoriphagus</taxon>
    </lineage>
</organism>
<keyword evidence="2" id="KW-1185">Reference proteome</keyword>
<evidence type="ECO:0000313" key="1">
    <source>
        <dbReference type="EMBL" id="GMQ28124.1"/>
    </source>
</evidence>
<evidence type="ECO:0000313" key="2">
    <source>
        <dbReference type="Proteomes" id="UP001338309"/>
    </source>
</evidence>
<dbReference type="RefSeq" id="WP_338222914.1">
    <property type="nucleotide sequence ID" value="NZ_BTPD01000002.1"/>
</dbReference>
<proteinExistence type="predicted"/>
<name>A0ABQ6PJH8_9BACT</name>
<protein>
    <recommendedName>
        <fullName evidence="3">SprT-like family protein</fullName>
    </recommendedName>
</protein>
<gene>
    <name evidence="1" type="ORF">Aconfl_07670</name>
</gene>